<protein>
    <submittedName>
        <fullName evidence="2">Uncharacterized protein</fullName>
    </submittedName>
</protein>
<comment type="caution">
    <text evidence="2">The sequence shown here is derived from an EMBL/GenBank/DDBJ whole genome shotgun (WGS) entry which is preliminary data.</text>
</comment>
<gene>
    <name evidence="2" type="ORF">V6N12_028769</name>
</gene>
<evidence type="ECO:0000313" key="2">
    <source>
        <dbReference type="EMBL" id="KAK8572722.1"/>
    </source>
</evidence>
<evidence type="ECO:0000256" key="1">
    <source>
        <dbReference type="SAM" id="MobiDB-lite"/>
    </source>
</evidence>
<dbReference type="Proteomes" id="UP001472677">
    <property type="component" value="Unassembled WGS sequence"/>
</dbReference>
<dbReference type="EMBL" id="JBBPBM010000008">
    <property type="protein sequence ID" value="KAK8572722.1"/>
    <property type="molecule type" value="Genomic_DNA"/>
</dbReference>
<evidence type="ECO:0000313" key="3">
    <source>
        <dbReference type="Proteomes" id="UP001472677"/>
    </source>
</evidence>
<reference evidence="2 3" key="1">
    <citation type="journal article" date="2024" name="G3 (Bethesda)">
        <title>Genome assembly of Hibiscus sabdariffa L. provides insights into metabolisms of medicinal natural products.</title>
        <authorList>
            <person name="Kim T."/>
        </authorList>
    </citation>
    <scope>NUCLEOTIDE SEQUENCE [LARGE SCALE GENOMIC DNA]</scope>
    <source>
        <strain evidence="2">TK-2024</strain>
        <tissue evidence="2">Old leaves</tissue>
    </source>
</reference>
<sequence>MKFLAAVLLASLRSRNPSHIAIGVHPSVNHEGRSLDAIPGFTKVVSLERPTSPSSTGDQPLQKKNKTRTRVTEVSELVEMDAEGGELFPPLTSNGPSGTQSVGVANGGVPSETGRNMYASIAAKKSIT</sequence>
<organism evidence="2 3">
    <name type="scientific">Hibiscus sabdariffa</name>
    <name type="common">roselle</name>
    <dbReference type="NCBI Taxonomy" id="183260"/>
    <lineage>
        <taxon>Eukaryota</taxon>
        <taxon>Viridiplantae</taxon>
        <taxon>Streptophyta</taxon>
        <taxon>Embryophyta</taxon>
        <taxon>Tracheophyta</taxon>
        <taxon>Spermatophyta</taxon>
        <taxon>Magnoliopsida</taxon>
        <taxon>eudicotyledons</taxon>
        <taxon>Gunneridae</taxon>
        <taxon>Pentapetalae</taxon>
        <taxon>rosids</taxon>
        <taxon>malvids</taxon>
        <taxon>Malvales</taxon>
        <taxon>Malvaceae</taxon>
        <taxon>Malvoideae</taxon>
        <taxon>Hibiscus</taxon>
    </lineage>
</organism>
<proteinExistence type="predicted"/>
<feature type="compositionally biased region" description="Polar residues" evidence="1">
    <location>
        <begin position="91"/>
        <end position="103"/>
    </location>
</feature>
<feature type="compositionally biased region" description="Polar residues" evidence="1">
    <location>
        <begin position="49"/>
        <end position="59"/>
    </location>
</feature>
<keyword evidence="3" id="KW-1185">Reference proteome</keyword>
<name>A0ABR2F6R2_9ROSI</name>
<feature type="region of interest" description="Disordered" evidence="1">
    <location>
        <begin position="47"/>
        <end position="114"/>
    </location>
</feature>
<accession>A0ABR2F6R2</accession>